<organism evidence="6 7">
    <name type="scientific">Cajanus cajan</name>
    <name type="common">Pigeon pea</name>
    <name type="synonym">Cajanus indicus</name>
    <dbReference type="NCBI Taxonomy" id="3821"/>
    <lineage>
        <taxon>Eukaryota</taxon>
        <taxon>Viridiplantae</taxon>
        <taxon>Streptophyta</taxon>
        <taxon>Embryophyta</taxon>
        <taxon>Tracheophyta</taxon>
        <taxon>Spermatophyta</taxon>
        <taxon>Magnoliopsida</taxon>
        <taxon>eudicotyledons</taxon>
        <taxon>Gunneridae</taxon>
        <taxon>Pentapetalae</taxon>
        <taxon>rosids</taxon>
        <taxon>fabids</taxon>
        <taxon>Fabales</taxon>
        <taxon>Fabaceae</taxon>
        <taxon>Papilionoideae</taxon>
        <taxon>50 kb inversion clade</taxon>
        <taxon>NPAAA clade</taxon>
        <taxon>indigoferoid/millettioid clade</taxon>
        <taxon>Phaseoleae</taxon>
        <taxon>Cajanus</taxon>
    </lineage>
</organism>
<dbReference type="PANTHER" id="PTHR46993">
    <property type="entry name" value="MYB TRANSCRIPTION FACTOR"/>
    <property type="match status" value="1"/>
</dbReference>
<proteinExistence type="predicted"/>
<feature type="region of interest" description="Disordered" evidence="3">
    <location>
        <begin position="324"/>
        <end position="344"/>
    </location>
</feature>
<dbReference type="Gramene" id="C.cajan_32034.t">
    <property type="protein sequence ID" value="C.cajan_32034.t"/>
    <property type="gene ID" value="C.cajan_32034"/>
</dbReference>
<comment type="subcellular location">
    <subcellularLocation>
        <location evidence="1">Nucleus</location>
    </subcellularLocation>
</comment>
<evidence type="ECO:0000256" key="1">
    <source>
        <dbReference type="ARBA" id="ARBA00004123"/>
    </source>
</evidence>
<name>A0A151RPR4_CAJCA</name>
<feature type="region of interest" description="Disordered" evidence="3">
    <location>
        <begin position="193"/>
        <end position="255"/>
    </location>
</feature>
<dbReference type="PANTHER" id="PTHR46993:SF6">
    <property type="entry name" value="MYB TRANSCRIPTION FACTOR"/>
    <property type="match status" value="1"/>
</dbReference>
<gene>
    <name evidence="6" type="ORF">KK1_033983</name>
</gene>
<feature type="domain" description="HTH myb-type" evidence="5">
    <location>
        <begin position="405"/>
        <end position="459"/>
    </location>
</feature>
<evidence type="ECO:0000256" key="3">
    <source>
        <dbReference type="SAM" id="MobiDB-lite"/>
    </source>
</evidence>
<feature type="domain" description="Myb-like" evidence="4">
    <location>
        <begin position="403"/>
        <end position="458"/>
    </location>
</feature>
<reference evidence="6" key="1">
    <citation type="journal article" date="2012" name="Nat. Biotechnol.">
        <title>Draft genome sequence of pigeonpea (Cajanus cajan), an orphan legume crop of resource-poor farmers.</title>
        <authorList>
            <person name="Varshney R.K."/>
            <person name="Chen W."/>
            <person name="Li Y."/>
            <person name="Bharti A.K."/>
            <person name="Saxena R.K."/>
            <person name="Schlueter J.A."/>
            <person name="Donoghue M.T."/>
            <person name="Azam S."/>
            <person name="Fan G."/>
            <person name="Whaley A.M."/>
            <person name="Farmer A.D."/>
            <person name="Sheridan J."/>
            <person name="Iwata A."/>
            <person name="Tuteja R."/>
            <person name="Penmetsa R.V."/>
            <person name="Wu W."/>
            <person name="Upadhyaya H.D."/>
            <person name="Yang S.P."/>
            <person name="Shah T."/>
            <person name="Saxena K.B."/>
            <person name="Michael T."/>
            <person name="McCombie W.R."/>
            <person name="Yang B."/>
            <person name="Zhang G."/>
            <person name="Yang H."/>
            <person name="Wang J."/>
            <person name="Spillane C."/>
            <person name="Cook D.R."/>
            <person name="May G.D."/>
            <person name="Xu X."/>
            <person name="Jackson S.A."/>
        </authorList>
    </citation>
    <scope>NUCLEOTIDE SEQUENCE [LARGE SCALE GENOMIC DNA]</scope>
</reference>
<evidence type="ECO:0000259" key="5">
    <source>
        <dbReference type="PROSITE" id="PS51294"/>
    </source>
</evidence>
<feature type="region of interest" description="Disordered" evidence="3">
    <location>
        <begin position="384"/>
        <end position="411"/>
    </location>
</feature>
<dbReference type="Pfam" id="PF00249">
    <property type="entry name" value="Myb_DNA-binding"/>
    <property type="match status" value="1"/>
</dbReference>
<feature type="region of interest" description="Disordered" evidence="3">
    <location>
        <begin position="267"/>
        <end position="288"/>
    </location>
</feature>
<accession>A0A151RPR4</accession>
<dbReference type="InterPro" id="IPR009057">
    <property type="entry name" value="Homeodomain-like_sf"/>
</dbReference>
<evidence type="ECO:0000313" key="7">
    <source>
        <dbReference type="Proteomes" id="UP000075243"/>
    </source>
</evidence>
<dbReference type="PROSITE" id="PS51294">
    <property type="entry name" value="HTH_MYB"/>
    <property type="match status" value="1"/>
</dbReference>
<feature type="compositionally biased region" description="Basic residues" evidence="3">
    <location>
        <begin position="245"/>
        <end position="255"/>
    </location>
</feature>
<keyword evidence="2" id="KW-0539">Nucleus</keyword>
<feature type="compositionally biased region" description="Basic and acidic residues" evidence="3">
    <location>
        <begin position="267"/>
        <end position="282"/>
    </location>
</feature>
<evidence type="ECO:0000256" key="2">
    <source>
        <dbReference type="ARBA" id="ARBA00023242"/>
    </source>
</evidence>
<dbReference type="SUPFAM" id="SSF46689">
    <property type="entry name" value="Homeodomain-like"/>
    <property type="match status" value="1"/>
</dbReference>
<dbReference type="Proteomes" id="UP000075243">
    <property type="component" value="Unassembled WGS sequence"/>
</dbReference>
<dbReference type="Gene3D" id="1.10.10.60">
    <property type="entry name" value="Homeodomain-like"/>
    <property type="match status" value="1"/>
</dbReference>
<dbReference type="SMART" id="SM00717">
    <property type="entry name" value="SANT"/>
    <property type="match status" value="1"/>
</dbReference>
<dbReference type="InterPro" id="IPR017930">
    <property type="entry name" value="Myb_dom"/>
</dbReference>
<protein>
    <submittedName>
        <fullName evidence="6">Telomeric repeat-binding factor 2</fullName>
    </submittedName>
</protein>
<dbReference type="CDD" id="cd11660">
    <property type="entry name" value="SANT_TRF"/>
    <property type="match status" value="1"/>
</dbReference>
<dbReference type="InterPro" id="IPR001005">
    <property type="entry name" value="SANT/Myb"/>
</dbReference>
<dbReference type="PROSITE" id="PS50090">
    <property type="entry name" value="MYB_LIKE"/>
    <property type="match status" value="1"/>
</dbReference>
<evidence type="ECO:0000259" key="4">
    <source>
        <dbReference type="PROSITE" id="PS50090"/>
    </source>
</evidence>
<dbReference type="GO" id="GO:0005634">
    <property type="term" value="C:nucleus"/>
    <property type="evidence" value="ECO:0007669"/>
    <property type="project" value="UniProtKB-SubCell"/>
</dbReference>
<evidence type="ECO:0000313" key="6">
    <source>
        <dbReference type="EMBL" id="KYP44525.1"/>
    </source>
</evidence>
<keyword evidence="7" id="KW-1185">Reference proteome</keyword>
<dbReference type="AlphaFoldDB" id="A0A151RPR4"/>
<sequence length="459" mass="51513">MDSDISRWVLEFLLRSSVPDSLIQKALTSLPLSGADLRLKHTLLLRTLHTLLLHASLPDTALHILELLEPHSNDASAASLRRAYRAVAVECTVKYLAAVPDAPSAEYSAAVDRIWRGRVAALEARRSGIASSGELARWRDDVEAAVWDPRVRERLAGLNSRKEAFDEVGAYLKEAWEAMGPSFLESMSNAKGQEGLENSAKEKERSDYDDDDGDACMKNLATRDGNEEVGGGDLPPQRGKETQKRKSQLKHKHSALRTCNRGVKISDPEEVEPAKWKSKHDPVPSAEASKVRESLKSSSLELQALVEDPLPDALHKSEVIRSKSATRDTNIEPPIENQSEDVDVPDPDVCRSIVLFQPKDANLVKKSPDPCSNVHQPNIMERNRTARTYEWEDSTDNSSQARQTRRRKRKWSSLEEETLRAGVQMFGEGNWATIRSFYSNVFENRSGVDLKDKWRNMIR</sequence>
<dbReference type="EMBL" id="KQ483623">
    <property type="protein sequence ID" value="KYP44525.1"/>
    <property type="molecule type" value="Genomic_DNA"/>
</dbReference>
<dbReference type="OMA" id="NWATIRS"/>